<evidence type="ECO:0000256" key="5">
    <source>
        <dbReference type="SAM" id="MobiDB-lite"/>
    </source>
</evidence>
<keyword evidence="9" id="KW-1185">Reference proteome</keyword>
<dbReference type="InterPro" id="IPR008253">
    <property type="entry name" value="Marvel"/>
</dbReference>
<evidence type="ECO:0000313" key="8">
    <source>
        <dbReference type="EMBL" id="KAK4034183.1"/>
    </source>
</evidence>
<name>A0AAN6SNX9_9PEZI</name>
<organism evidence="8 9">
    <name type="scientific">Parachaetomium inaequale</name>
    <dbReference type="NCBI Taxonomy" id="2588326"/>
    <lineage>
        <taxon>Eukaryota</taxon>
        <taxon>Fungi</taxon>
        <taxon>Dikarya</taxon>
        <taxon>Ascomycota</taxon>
        <taxon>Pezizomycotina</taxon>
        <taxon>Sordariomycetes</taxon>
        <taxon>Sordariomycetidae</taxon>
        <taxon>Sordariales</taxon>
        <taxon>Chaetomiaceae</taxon>
        <taxon>Parachaetomium</taxon>
    </lineage>
</organism>
<feature type="region of interest" description="Disordered" evidence="5">
    <location>
        <begin position="240"/>
        <end position="327"/>
    </location>
</feature>
<dbReference type="AlphaFoldDB" id="A0AAN6SNX9"/>
<evidence type="ECO:0000256" key="3">
    <source>
        <dbReference type="ARBA" id="ARBA00022989"/>
    </source>
</evidence>
<protein>
    <recommendedName>
        <fullName evidence="7">MARVEL domain-containing protein</fullName>
    </recommendedName>
</protein>
<evidence type="ECO:0000313" key="9">
    <source>
        <dbReference type="Proteomes" id="UP001303115"/>
    </source>
</evidence>
<gene>
    <name evidence="8" type="ORF">C8A01DRAFT_49380</name>
</gene>
<evidence type="ECO:0000256" key="6">
    <source>
        <dbReference type="SAM" id="Phobius"/>
    </source>
</evidence>
<evidence type="ECO:0000256" key="1">
    <source>
        <dbReference type="ARBA" id="ARBA00004141"/>
    </source>
</evidence>
<comment type="caution">
    <text evidence="8">The sequence shown here is derived from an EMBL/GenBank/DDBJ whole genome shotgun (WGS) entry which is preliminary data.</text>
</comment>
<feature type="compositionally biased region" description="Pro residues" evidence="5">
    <location>
        <begin position="314"/>
        <end position="327"/>
    </location>
</feature>
<feature type="transmembrane region" description="Helical" evidence="6">
    <location>
        <begin position="31"/>
        <end position="55"/>
    </location>
</feature>
<feature type="transmembrane region" description="Helical" evidence="6">
    <location>
        <begin position="61"/>
        <end position="81"/>
    </location>
</feature>
<proteinExistence type="predicted"/>
<dbReference type="EMBL" id="MU854491">
    <property type="protein sequence ID" value="KAK4034183.1"/>
    <property type="molecule type" value="Genomic_DNA"/>
</dbReference>
<sequence>MADAAVPQQPYIAPAAVAHAEKEQYIQQTPVWVVAVRGVQILLSIIILGMAGFLIHGHAMGANGFAVACCVFTWIVVGYVLISEKVTSAQGAYNIWAILSLDFLMALFWLASLGANAQLRASFNTPVNIESCYNDGSSVSSNHCTISKRAAVADALGLALMSAVAGVSALEWLLFVATLVFHGHTFRLWHQENKKPSADNATVEMKAQGTPMLAAQATGQPAHPQYTDQQQYQSQMYPPHEIHQQQQQAPAYPPQPQQQQQQQPDAYAQQAAAYPPQQQQQQQQQPAPYAAYPDPSQYQQQQQQAYSPHATPVPGQPYYPPQQPQHQ</sequence>
<comment type="subcellular location">
    <subcellularLocation>
        <location evidence="1">Membrane</location>
        <topology evidence="1">Multi-pass membrane protein</topology>
    </subcellularLocation>
</comment>
<feature type="transmembrane region" description="Helical" evidence="6">
    <location>
        <begin position="155"/>
        <end position="181"/>
    </location>
</feature>
<evidence type="ECO:0000259" key="7">
    <source>
        <dbReference type="Pfam" id="PF01284"/>
    </source>
</evidence>
<feature type="region of interest" description="Disordered" evidence="5">
    <location>
        <begin position="214"/>
        <end position="233"/>
    </location>
</feature>
<keyword evidence="2 6" id="KW-0812">Transmembrane</keyword>
<dbReference type="PANTHER" id="PTHR37451">
    <property type="entry name" value="MARVEL DOMAIN"/>
    <property type="match status" value="1"/>
</dbReference>
<feature type="domain" description="MARVEL" evidence="7">
    <location>
        <begin position="34"/>
        <end position="159"/>
    </location>
</feature>
<keyword evidence="3 6" id="KW-1133">Transmembrane helix</keyword>
<feature type="compositionally biased region" description="Low complexity" evidence="5">
    <location>
        <begin position="240"/>
        <end position="250"/>
    </location>
</feature>
<feature type="compositionally biased region" description="Low complexity" evidence="5">
    <location>
        <begin position="224"/>
        <end position="233"/>
    </location>
</feature>
<feature type="compositionally biased region" description="Low complexity" evidence="5">
    <location>
        <begin position="257"/>
        <end position="308"/>
    </location>
</feature>
<evidence type="ECO:0000256" key="2">
    <source>
        <dbReference type="ARBA" id="ARBA00022692"/>
    </source>
</evidence>
<dbReference type="Proteomes" id="UP001303115">
    <property type="component" value="Unassembled WGS sequence"/>
</dbReference>
<evidence type="ECO:0000256" key="4">
    <source>
        <dbReference type="ARBA" id="ARBA00023136"/>
    </source>
</evidence>
<reference evidence="9" key="1">
    <citation type="journal article" date="2023" name="Mol. Phylogenet. Evol.">
        <title>Genome-scale phylogeny and comparative genomics of the fungal order Sordariales.</title>
        <authorList>
            <person name="Hensen N."/>
            <person name="Bonometti L."/>
            <person name="Westerberg I."/>
            <person name="Brannstrom I.O."/>
            <person name="Guillou S."/>
            <person name="Cros-Aarteil S."/>
            <person name="Calhoun S."/>
            <person name="Haridas S."/>
            <person name="Kuo A."/>
            <person name="Mondo S."/>
            <person name="Pangilinan J."/>
            <person name="Riley R."/>
            <person name="LaButti K."/>
            <person name="Andreopoulos B."/>
            <person name="Lipzen A."/>
            <person name="Chen C."/>
            <person name="Yan M."/>
            <person name="Daum C."/>
            <person name="Ng V."/>
            <person name="Clum A."/>
            <person name="Steindorff A."/>
            <person name="Ohm R.A."/>
            <person name="Martin F."/>
            <person name="Silar P."/>
            <person name="Natvig D.O."/>
            <person name="Lalanne C."/>
            <person name="Gautier V."/>
            <person name="Ament-Velasquez S.L."/>
            <person name="Kruys A."/>
            <person name="Hutchinson M.I."/>
            <person name="Powell A.J."/>
            <person name="Barry K."/>
            <person name="Miller A.N."/>
            <person name="Grigoriev I.V."/>
            <person name="Debuchy R."/>
            <person name="Gladieux P."/>
            <person name="Hiltunen Thoren M."/>
            <person name="Johannesson H."/>
        </authorList>
    </citation>
    <scope>NUCLEOTIDE SEQUENCE [LARGE SCALE GENOMIC DNA]</scope>
    <source>
        <strain evidence="9">CBS 284.82</strain>
    </source>
</reference>
<keyword evidence="4 6" id="KW-0472">Membrane</keyword>
<accession>A0AAN6SNX9</accession>
<dbReference type="PANTHER" id="PTHR37451:SF4">
    <property type="entry name" value="MARVEL DOMAIN-CONTAINING PROTEIN"/>
    <property type="match status" value="1"/>
</dbReference>
<feature type="transmembrane region" description="Helical" evidence="6">
    <location>
        <begin position="93"/>
        <end position="111"/>
    </location>
</feature>
<dbReference type="Pfam" id="PF01284">
    <property type="entry name" value="MARVEL"/>
    <property type="match status" value="1"/>
</dbReference>
<dbReference type="GO" id="GO:0016020">
    <property type="term" value="C:membrane"/>
    <property type="evidence" value="ECO:0007669"/>
    <property type="project" value="UniProtKB-SubCell"/>
</dbReference>